<dbReference type="AlphaFoldDB" id="A0A382B5R1"/>
<dbReference type="SUPFAM" id="SSF54427">
    <property type="entry name" value="NTF2-like"/>
    <property type="match status" value="1"/>
</dbReference>
<dbReference type="InterPro" id="IPR037401">
    <property type="entry name" value="SnoaL-like"/>
</dbReference>
<reference evidence="2" key="1">
    <citation type="submission" date="2018-05" db="EMBL/GenBank/DDBJ databases">
        <authorList>
            <person name="Lanie J.A."/>
            <person name="Ng W.-L."/>
            <person name="Kazmierczak K.M."/>
            <person name="Andrzejewski T.M."/>
            <person name="Davidsen T.M."/>
            <person name="Wayne K.J."/>
            <person name="Tettelin H."/>
            <person name="Glass J.I."/>
            <person name="Rusch D."/>
            <person name="Podicherti R."/>
            <person name="Tsui H.-C.T."/>
            <person name="Winkler M.E."/>
        </authorList>
    </citation>
    <scope>NUCLEOTIDE SEQUENCE</scope>
</reference>
<dbReference type="Pfam" id="PF12680">
    <property type="entry name" value="SnoaL_2"/>
    <property type="match status" value="1"/>
</dbReference>
<accession>A0A382B5R1</accession>
<evidence type="ECO:0000259" key="1">
    <source>
        <dbReference type="Pfam" id="PF12680"/>
    </source>
</evidence>
<sequence length="108" mass="12637">MAKMEKLQEVWEAKDLDGVLSMFTDDYEFRMLHTNQTLKGQEALDYLKEMVLDEGTVSSDFRVIYENDDCAVTYERMTGELSGQVSIVQLWRGNKIYYHEISLIEDPK</sequence>
<proteinExistence type="predicted"/>
<dbReference type="InterPro" id="IPR032710">
    <property type="entry name" value="NTF2-like_dom_sf"/>
</dbReference>
<feature type="domain" description="SnoaL-like" evidence="1">
    <location>
        <begin position="6"/>
        <end position="81"/>
    </location>
</feature>
<gene>
    <name evidence="2" type="ORF">METZ01_LOCUS161466</name>
</gene>
<dbReference type="EMBL" id="UINC01028142">
    <property type="protein sequence ID" value="SVB08612.1"/>
    <property type="molecule type" value="Genomic_DNA"/>
</dbReference>
<dbReference type="Gene3D" id="3.10.450.50">
    <property type="match status" value="1"/>
</dbReference>
<evidence type="ECO:0000313" key="2">
    <source>
        <dbReference type="EMBL" id="SVB08612.1"/>
    </source>
</evidence>
<name>A0A382B5R1_9ZZZZ</name>
<organism evidence="2">
    <name type="scientific">marine metagenome</name>
    <dbReference type="NCBI Taxonomy" id="408172"/>
    <lineage>
        <taxon>unclassified sequences</taxon>
        <taxon>metagenomes</taxon>
        <taxon>ecological metagenomes</taxon>
    </lineage>
</organism>
<protein>
    <recommendedName>
        <fullName evidence="1">SnoaL-like domain-containing protein</fullName>
    </recommendedName>
</protein>